<keyword evidence="7" id="KW-0927">Auxin signaling pathway</keyword>
<dbReference type="EMBL" id="SSTD01010811">
    <property type="protein sequence ID" value="TYK11364.1"/>
    <property type="molecule type" value="Genomic_DNA"/>
</dbReference>
<dbReference type="SUPFAM" id="SSF118116">
    <property type="entry name" value="DNA mismatch repair protein MutL"/>
    <property type="match status" value="1"/>
</dbReference>
<dbReference type="GO" id="GO:0005524">
    <property type="term" value="F:ATP binding"/>
    <property type="evidence" value="ECO:0007669"/>
    <property type="project" value="InterPro"/>
</dbReference>
<feature type="domain" description="DNA mismatch repair protein S5" evidence="11">
    <location>
        <begin position="614"/>
        <end position="750"/>
    </location>
</feature>
<dbReference type="Pfam" id="PF01119">
    <property type="entry name" value="DNA_mis_repair"/>
    <property type="match status" value="1"/>
</dbReference>
<feature type="transmembrane region" description="Helical" evidence="8">
    <location>
        <begin position="34"/>
        <end position="55"/>
    </location>
</feature>
<dbReference type="InterPro" id="IPR014721">
    <property type="entry name" value="Ribsml_uS5_D2-typ_fold_subgr"/>
</dbReference>
<sequence>MNLGNLGNLLLIIIPAICDEDGSPFGDRDTCTSLGLSYASFSMALGGFYLWTYTYQLVKTSSMRLQALEVEETEEQLKAPNKPSNEDLQAHLLNKQNGEQAHLLPVSVSSTTNTLLEQVESQQAAGSLEVGSLEKGESSSVWAKTLEFMHSIMEELMAPPSLGAVTVAWLRNLVVGDNAPFRVIQDSVQLLGEGTIPCTTLILGGNLVQGLRSSKVKASTIIGVIGVRYIVLPIIGISVVKAANALGFLAPDPLYHFLLMVQYTTPPAMAIGTMTQLFGVGQEECSVIMLWTYLAAALSLALCTVVSKEVGFRLNTGSASEPSAHEPAPTHRKKSLAVDAAMGTIKPLPKSVRNSVRAGVILYDVTKVVEELVYNSLDAGASKVSSLIVLCMILCYVEARGCLLAQVGNVIGSGITRDGLVLLGERYGKNLNFLLCAPRILLHYHFPVFTLESRIVMLGLARGMMLASVITGWVRKVTSKFHDLIDTDLKGGTFGFRGEALASISDLSLVEIITRACGRANGYRKVLKGCKCLYLGIDDMEDFGTTVIVRDLFYNQPVRRKHMQSSPKKVLHAVKKCVVRTALVHSKVSFKIVDSESESILLCTDPSPSPLSLLRSGFGSEVSRSLHELKIGGGDLKLSGYICSPFDNFSIKGVQYVWTDINRRFICKGQIHKLLNQLAGRFMSLDPQTDLVFHRRKRSRSEANPAYVLNLECPVSFYDLTFESSKTFVQFKDWTPILTFIEEAIQQFWKEKYNCGKSVVHSAPIVGDELWKDEDNTISTKSNDILSVKKNRMQSCQASLIDMFSPSVMFTKHDDILSYRFCDKKARESSHTSSIEFDDGDHHLAKMQFSHQAGHFPKSWDTPLAKCSTTAVRNNDHYQLVPEFPFVSEGSFLDRRLNSPKGCDDIVEENIFCSDFKGQSSKMHIDTITGSAESTPSSYFHEFSYDDCIFMGNKPSLTGCSSMSSFHPYIQNDVIDRTQMQGMLDDEVDIMKLDAYIKGSDFCAGSSLHAEMFLSSYQTRNSPNAHMTSKSILATEWDVDCFSVRDEVERSWRSRDRTPFKQLVDDDEKGCRFDYDIMLSSSKKNNYKSSYTDSATIVDDVFDTRENLGNFLKKSNNFEHSSPRSPDMHSRQKYFSNWRLPERDCEKAYGSSEPKFGHQAFKQKYCSVERPRRGKSAPPFYKRKTSFYCLDQQKAERPNAASFYCLNEGKADQSSASSFYCMDQGKVEKLKASVFLDSPPHLEPVELRDSEHVSGTSNQYVKPFPVDDLLVETRSSRTDTIKMSAIMGNSEEKQGEISKQSQSDVKVTESAIELCSKETQESSDLWIKWKNCCPTTRNEDSHAFDDEVSILDISSGFLSLASNSLVPDLIDKNFLQNAKVLLQLDKKFIPVVSGGILAVIDQHAADERIRLEDLRQKLLSGEAKTTAYLDAEHELALPEIGYQLLYNYADQVKEWGWICNIHAQDSKSFRSNLNILHKQETVITLMAVPCILGVNLSDVDLLEFLHQVLAGEGAIMFGDSLLPSECSLIVEELKQTSLCFQCAHGRPTTVPLVNLEALHKQIKELEIHGKSGSNGTWNGLGRHELSIERMLQRLSSAEGL</sequence>
<organism evidence="12 13">
    <name type="scientific">Cucumis melo var. makuwa</name>
    <name type="common">Oriental melon</name>
    <dbReference type="NCBI Taxonomy" id="1194695"/>
    <lineage>
        <taxon>Eukaryota</taxon>
        <taxon>Viridiplantae</taxon>
        <taxon>Streptophyta</taxon>
        <taxon>Embryophyta</taxon>
        <taxon>Tracheophyta</taxon>
        <taxon>Spermatophyta</taxon>
        <taxon>Magnoliopsida</taxon>
        <taxon>eudicotyledons</taxon>
        <taxon>Gunneridae</taxon>
        <taxon>Pentapetalae</taxon>
        <taxon>rosids</taxon>
        <taxon>fabids</taxon>
        <taxon>Cucurbitales</taxon>
        <taxon>Cucurbitaceae</taxon>
        <taxon>Benincaseae</taxon>
        <taxon>Cucumis</taxon>
    </lineage>
</organism>
<dbReference type="InterPro" id="IPR020568">
    <property type="entry name" value="Ribosomal_Su5_D2-typ_SF"/>
</dbReference>
<evidence type="ECO:0000256" key="8">
    <source>
        <dbReference type="SAM" id="Phobius"/>
    </source>
</evidence>
<dbReference type="Pfam" id="PF03547">
    <property type="entry name" value="Mem_trans"/>
    <property type="match status" value="1"/>
</dbReference>
<dbReference type="SMART" id="SM01340">
    <property type="entry name" value="DNA_mis_repair"/>
    <property type="match status" value="1"/>
</dbReference>
<evidence type="ECO:0000313" key="12">
    <source>
        <dbReference type="EMBL" id="TYK11364.1"/>
    </source>
</evidence>
<dbReference type="Proteomes" id="UP000321947">
    <property type="component" value="Unassembled WGS sequence"/>
</dbReference>
<proteinExistence type="inferred from homology"/>
<dbReference type="InterPro" id="IPR014762">
    <property type="entry name" value="DNA_mismatch_repair_CS"/>
</dbReference>
<dbReference type="Gene3D" id="3.30.1540.20">
    <property type="entry name" value="MutL, C-terminal domain, dimerisation subdomain"/>
    <property type="match status" value="2"/>
</dbReference>
<evidence type="ECO:0000259" key="10">
    <source>
        <dbReference type="SMART" id="SM00853"/>
    </source>
</evidence>
<comment type="subcellular location">
    <subcellularLocation>
        <location evidence="1">Membrane</location>
        <topology evidence="1">Multi-pass membrane protein</topology>
    </subcellularLocation>
</comment>
<keyword evidence="4" id="KW-0227">DNA damage</keyword>
<dbReference type="Gene3D" id="3.30.230.10">
    <property type="match status" value="1"/>
</dbReference>
<dbReference type="InterPro" id="IPR013507">
    <property type="entry name" value="DNA_mismatch_S5_2-like"/>
</dbReference>
<feature type="signal peptide" evidence="9">
    <location>
        <begin position="1"/>
        <end position="18"/>
    </location>
</feature>
<dbReference type="GO" id="GO:0032300">
    <property type="term" value="C:mismatch repair complex"/>
    <property type="evidence" value="ECO:0007669"/>
    <property type="project" value="InterPro"/>
</dbReference>
<evidence type="ECO:0000256" key="4">
    <source>
        <dbReference type="ARBA" id="ARBA00022763"/>
    </source>
</evidence>
<feature type="domain" description="MutL C-terminal dimerisation" evidence="10">
    <location>
        <begin position="1380"/>
        <end position="1521"/>
    </location>
</feature>
<dbReference type="Gene3D" id="3.30.565.10">
    <property type="entry name" value="Histidine kinase-like ATPase, C-terminal domain"/>
    <property type="match status" value="1"/>
</dbReference>
<dbReference type="InterPro" id="IPR004776">
    <property type="entry name" value="Mem_transp_PIN-like"/>
</dbReference>
<keyword evidence="5 8" id="KW-1133">Transmembrane helix</keyword>
<dbReference type="InterPro" id="IPR014790">
    <property type="entry name" value="MutL_C"/>
</dbReference>
<evidence type="ECO:0000256" key="9">
    <source>
        <dbReference type="SAM" id="SignalP"/>
    </source>
</evidence>
<reference evidence="12 13" key="1">
    <citation type="submission" date="2019-08" db="EMBL/GenBank/DDBJ databases">
        <title>Draft genome sequences of two oriental melons (Cucumis melo L. var makuwa).</title>
        <authorList>
            <person name="Kwon S.-Y."/>
        </authorList>
    </citation>
    <scope>NUCLEOTIDE SEQUENCE [LARGE SCALE GENOMIC DNA]</scope>
    <source>
        <strain evidence="13">cv. Chang Bougi</strain>
        <tissue evidence="12">Leaf</tissue>
    </source>
</reference>
<dbReference type="GO" id="GO:0016887">
    <property type="term" value="F:ATP hydrolysis activity"/>
    <property type="evidence" value="ECO:0007669"/>
    <property type="project" value="InterPro"/>
</dbReference>
<dbReference type="GO" id="GO:0006298">
    <property type="term" value="P:mismatch repair"/>
    <property type="evidence" value="ECO:0007669"/>
    <property type="project" value="InterPro"/>
</dbReference>
<dbReference type="PANTHER" id="PTHR10073:SF47">
    <property type="entry name" value="DNA MISMATCH REPAIR PROTEIN MLH3"/>
    <property type="match status" value="1"/>
</dbReference>
<feature type="chain" id="PRO_5022689506" evidence="9">
    <location>
        <begin position="19"/>
        <end position="1600"/>
    </location>
</feature>
<accession>A0A5D3CJM5</accession>
<dbReference type="PANTHER" id="PTHR10073">
    <property type="entry name" value="DNA MISMATCH REPAIR PROTEIN MLH, PMS, MUTL"/>
    <property type="match status" value="1"/>
</dbReference>
<dbReference type="GO" id="GO:0016020">
    <property type="term" value="C:membrane"/>
    <property type="evidence" value="ECO:0007669"/>
    <property type="project" value="UniProtKB-SubCell"/>
</dbReference>
<dbReference type="SUPFAM" id="SSF54211">
    <property type="entry name" value="Ribosomal protein S5 domain 2-like"/>
    <property type="match status" value="1"/>
</dbReference>
<dbReference type="GO" id="GO:0140664">
    <property type="term" value="F:ATP-dependent DNA damage sensor activity"/>
    <property type="evidence" value="ECO:0007669"/>
    <property type="project" value="InterPro"/>
</dbReference>
<evidence type="ECO:0000256" key="7">
    <source>
        <dbReference type="ARBA" id="ARBA00023294"/>
    </source>
</evidence>
<comment type="similarity">
    <text evidence="2">Belongs to the DNA mismatch repair MutL/HexB family.</text>
</comment>
<evidence type="ECO:0000256" key="6">
    <source>
        <dbReference type="ARBA" id="ARBA00023136"/>
    </source>
</evidence>
<evidence type="ECO:0000256" key="5">
    <source>
        <dbReference type="ARBA" id="ARBA00022989"/>
    </source>
</evidence>
<keyword evidence="6 8" id="KW-0472">Membrane</keyword>
<evidence type="ECO:0000313" key="13">
    <source>
        <dbReference type="Proteomes" id="UP000321947"/>
    </source>
</evidence>
<feature type="transmembrane region" description="Helical" evidence="8">
    <location>
        <begin position="287"/>
        <end position="307"/>
    </location>
</feature>
<feature type="transmembrane region" description="Helical" evidence="8">
    <location>
        <begin position="221"/>
        <end position="242"/>
    </location>
</feature>
<protein>
    <submittedName>
        <fullName evidence="12">DNA mismatch repair protein MLH3 isoform X2</fullName>
    </submittedName>
</protein>
<dbReference type="GO" id="GO:0009734">
    <property type="term" value="P:auxin-activated signaling pathway"/>
    <property type="evidence" value="ECO:0007669"/>
    <property type="project" value="UniProtKB-KW"/>
</dbReference>
<dbReference type="PROSITE" id="PS00058">
    <property type="entry name" value="DNA_MISMATCH_REPAIR_1"/>
    <property type="match status" value="1"/>
</dbReference>
<dbReference type="SUPFAM" id="SSF55874">
    <property type="entry name" value="ATPase domain of HSP90 chaperone/DNA topoisomerase II/histidine kinase"/>
    <property type="match status" value="1"/>
</dbReference>
<dbReference type="InterPro" id="IPR037198">
    <property type="entry name" value="MutL_C_sf"/>
</dbReference>
<dbReference type="GO" id="GO:0055085">
    <property type="term" value="P:transmembrane transport"/>
    <property type="evidence" value="ECO:0007669"/>
    <property type="project" value="InterPro"/>
</dbReference>
<evidence type="ECO:0000256" key="2">
    <source>
        <dbReference type="ARBA" id="ARBA00006082"/>
    </source>
</evidence>
<dbReference type="InterPro" id="IPR036890">
    <property type="entry name" value="HATPase_C_sf"/>
</dbReference>
<evidence type="ECO:0000256" key="1">
    <source>
        <dbReference type="ARBA" id="ARBA00004141"/>
    </source>
</evidence>
<gene>
    <name evidence="12" type="ORF">E5676_scaffold139G00160</name>
</gene>
<keyword evidence="9" id="KW-0732">Signal</keyword>
<name>A0A5D3CJM5_CUCMM</name>
<feature type="transmembrane region" description="Helical" evidence="8">
    <location>
        <begin position="254"/>
        <end position="275"/>
    </location>
</feature>
<dbReference type="SMART" id="SM00853">
    <property type="entry name" value="MutL_C"/>
    <property type="match status" value="1"/>
</dbReference>
<dbReference type="InterPro" id="IPR042120">
    <property type="entry name" value="MutL_C_dimsub"/>
</dbReference>
<evidence type="ECO:0000256" key="3">
    <source>
        <dbReference type="ARBA" id="ARBA00022692"/>
    </source>
</evidence>
<dbReference type="GO" id="GO:0030983">
    <property type="term" value="F:mismatched DNA binding"/>
    <property type="evidence" value="ECO:0007669"/>
    <property type="project" value="InterPro"/>
</dbReference>
<keyword evidence="3 8" id="KW-0812">Transmembrane</keyword>
<comment type="caution">
    <text evidence="12">The sequence shown here is derived from an EMBL/GenBank/DDBJ whole genome shotgun (WGS) entry which is preliminary data.</text>
</comment>
<dbReference type="InterPro" id="IPR038973">
    <property type="entry name" value="MutL/Mlh/Pms-like"/>
</dbReference>
<evidence type="ECO:0000259" key="11">
    <source>
        <dbReference type="SMART" id="SM01340"/>
    </source>
</evidence>